<feature type="compositionally biased region" description="Basic and acidic residues" evidence="1">
    <location>
        <begin position="168"/>
        <end position="178"/>
    </location>
</feature>
<dbReference type="InterPro" id="IPR003772">
    <property type="entry name" value="YceD"/>
</dbReference>
<reference evidence="2 3" key="1">
    <citation type="submission" date="2015-04" db="EMBL/GenBank/DDBJ databases">
        <authorList>
            <person name="Syromyatnikov M.Y."/>
            <person name="Popov V.N."/>
        </authorList>
    </citation>
    <scope>NUCLEOTIDE SEQUENCE [LARGE SCALE GENOMIC DNA]</scope>
    <source>
        <strain evidence="2 3">CECT 5292</strain>
    </source>
</reference>
<evidence type="ECO:0000313" key="3">
    <source>
        <dbReference type="Proteomes" id="UP000048949"/>
    </source>
</evidence>
<evidence type="ECO:0000256" key="1">
    <source>
        <dbReference type="SAM" id="MobiDB-lite"/>
    </source>
</evidence>
<protein>
    <recommendedName>
        <fullName evidence="4">DUF177 domain-containing protein</fullName>
    </recommendedName>
</protein>
<evidence type="ECO:0000313" key="2">
    <source>
        <dbReference type="EMBL" id="CRK74080.1"/>
    </source>
</evidence>
<accession>A0A0U1NH67</accession>
<keyword evidence="3" id="KW-1185">Reference proteome</keyword>
<name>A0A0U1NH67_9RHOB</name>
<evidence type="ECO:0008006" key="4">
    <source>
        <dbReference type="Google" id="ProtNLM"/>
    </source>
</evidence>
<dbReference type="STRING" id="282199.GCA_001049735_00105"/>
<sequence>MEIPMTAPDQPTPPAAHILRLSELASRKPTHFTVTPTGADHDALLADLRADLGVESLRKVRLEGKITPKGKNDWHLTAQLGATVTQPCVATLEPVTTRIDEPLERIYTANPPAVDEATEIEMPEDDRIEPLPEAVDLMHVLFEALTLSVPAFPRIEGSGPVKIAVTEPEKEAMTDEQAKPFAGLADLLKGTKD</sequence>
<dbReference type="AlphaFoldDB" id="A0A0U1NH67"/>
<organism evidence="2 3">
    <name type="scientific">Nereida ignava</name>
    <dbReference type="NCBI Taxonomy" id="282199"/>
    <lineage>
        <taxon>Bacteria</taxon>
        <taxon>Pseudomonadati</taxon>
        <taxon>Pseudomonadota</taxon>
        <taxon>Alphaproteobacteria</taxon>
        <taxon>Rhodobacterales</taxon>
        <taxon>Roseobacteraceae</taxon>
        <taxon>Nereida</taxon>
    </lineage>
</organism>
<dbReference type="Proteomes" id="UP000048949">
    <property type="component" value="Unassembled WGS sequence"/>
</dbReference>
<dbReference type="Pfam" id="PF02620">
    <property type="entry name" value="YceD"/>
    <property type="match status" value="1"/>
</dbReference>
<feature type="region of interest" description="Disordered" evidence="1">
    <location>
        <begin position="168"/>
        <end position="193"/>
    </location>
</feature>
<gene>
    <name evidence="2" type="ORF">NIG5292_00105</name>
</gene>
<proteinExistence type="predicted"/>
<dbReference type="EMBL" id="CVQV01000002">
    <property type="protein sequence ID" value="CRK74080.1"/>
    <property type="molecule type" value="Genomic_DNA"/>
</dbReference>